<evidence type="ECO:0000256" key="2">
    <source>
        <dbReference type="ARBA" id="ARBA00023239"/>
    </source>
</evidence>
<dbReference type="SUPFAM" id="SSF110857">
    <property type="entry name" value="Gamma-glutamyl cyclotransferase-like"/>
    <property type="match status" value="1"/>
</dbReference>
<dbReference type="InterPro" id="IPR006840">
    <property type="entry name" value="ChaC"/>
</dbReference>
<dbReference type="InterPro" id="IPR036568">
    <property type="entry name" value="GGCT-like_sf"/>
</dbReference>
<dbReference type="AlphaFoldDB" id="A0A8J2ZHI8"/>
<dbReference type="Gene3D" id="3.10.490.10">
    <property type="entry name" value="Gamma-glutamyl cyclotransferase-like"/>
    <property type="match status" value="1"/>
</dbReference>
<reference evidence="3" key="1">
    <citation type="journal article" date="2014" name="Int. J. Syst. Evol. Microbiol.">
        <title>Complete genome sequence of Corynebacterium casei LMG S-19264T (=DSM 44701T), isolated from a smear-ripened cheese.</title>
        <authorList>
            <consortium name="US DOE Joint Genome Institute (JGI-PGF)"/>
            <person name="Walter F."/>
            <person name="Albersmeier A."/>
            <person name="Kalinowski J."/>
            <person name="Ruckert C."/>
        </authorList>
    </citation>
    <scope>NUCLEOTIDE SEQUENCE</scope>
    <source>
        <strain evidence="3">CGMCC 1.15762</strain>
    </source>
</reference>
<evidence type="ECO:0000313" key="4">
    <source>
        <dbReference type="Proteomes" id="UP000617145"/>
    </source>
</evidence>
<reference evidence="3" key="2">
    <citation type="submission" date="2020-09" db="EMBL/GenBank/DDBJ databases">
        <authorList>
            <person name="Sun Q."/>
            <person name="Zhou Y."/>
        </authorList>
    </citation>
    <scope>NUCLEOTIDE SEQUENCE</scope>
    <source>
        <strain evidence="3">CGMCC 1.15762</strain>
    </source>
</reference>
<protein>
    <recommendedName>
        <fullName evidence="1">glutathione-specific gamma-glutamylcyclotransferase</fullName>
        <ecNumber evidence="1">4.3.2.7</ecNumber>
    </recommendedName>
</protein>
<sequence>MSFAPDAFRHHPGLADKIRDPAQSFFRDLDLAAIDEAWFQAGHTQNPRYSDEVREAMRHETLASRMGQDIWVFAYGSLMWDPAVYFSEVRRARLPGYRRSFCLVDRSGARGSAEAPGLMAALDHGPACDGLVFRLAAETADRESEVIWRREMMAPCYKAVFAPVETSEGMVEALCFVADPEAEMIDTGIAYEDQLRYLATGVGQLGTSREYLENVIAGCRELRIEDPDLEVMLADVGAWCEVAPGAGCEATTNG</sequence>
<evidence type="ECO:0000256" key="1">
    <source>
        <dbReference type="ARBA" id="ARBA00012344"/>
    </source>
</evidence>
<comment type="caution">
    <text evidence="3">The sequence shown here is derived from an EMBL/GenBank/DDBJ whole genome shotgun (WGS) entry which is preliminary data.</text>
</comment>
<accession>A0A8J2ZHI8</accession>
<dbReference type="PANTHER" id="PTHR12192">
    <property type="entry name" value="CATION TRANSPORT PROTEIN CHAC-RELATED"/>
    <property type="match status" value="1"/>
</dbReference>
<gene>
    <name evidence="3" type="ORF">GCM10011415_09560</name>
</gene>
<dbReference type="RefSeq" id="WP_188789035.1">
    <property type="nucleotide sequence ID" value="NZ_BMJV01000001.1"/>
</dbReference>
<dbReference type="EC" id="4.3.2.7" evidence="1"/>
<organism evidence="3 4">
    <name type="scientific">Salipiger pallidus</name>
    <dbReference type="NCBI Taxonomy" id="1775170"/>
    <lineage>
        <taxon>Bacteria</taxon>
        <taxon>Pseudomonadati</taxon>
        <taxon>Pseudomonadota</taxon>
        <taxon>Alphaproteobacteria</taxon>
        <taxon>Rhodobacterales</taxon>
        <taxon>Roseobacteraceae</taxon>
        <taxon>Salipiger</taxon>
    </lineage>
</organism>
<name>A0A8J2ZHI8_9RHOB</name>
<dbReference type="GO" id="GO:0005737">
    <property type="term" value="C:cytoplasm"/>
    <property type="evidence" value="ECO:0007669"/>
    <property type="project" value="TreeGrafter"/>
</dbReference>
<dbReference type="EMBL" id="BMJV01000001">
    <property type="protein sequence ID" value="GGG64919.1"/>
    <property type="molecule type" value="Genomic_DNA"/>
</dbReference>
<dbReference type="GO" id="GO:0061928">
    <property type="term" value="F:glutathione specific gamma-glutamylcyclotransferase activity"/>
    <property type="evidence" value="ECO:0007669"/>
    <property type="project" value="UniProtKB-EC"/>
</dbReference>
<keyword evidence="4" id="KW-1185">Reference proteome</keyword>
<dbReference type="PANTHER" id="PTHR12192:SF2">
    <property type="entry name" value="GLUTATHIONE-SPECIFIC GAMMA-GLUTAMYLCYCLOTRANSFERASE 2"/>
    <property type="match status" value="1"/>
</dbReference>
<evidence type="ECO:0000313" key="3">
    <source>
        <dbReference type="EMBL" id="GGG64919.1"/>
    </source>
</evidence>
<dbReference type="Pfam" id="PF04752">
    <property type="entry name" value="ChaC"/>
    <property type="match status" value="1"/>
</dbReference>
<proteinExistence type="predicted"/>
<dbReference type="CDD" id="cd06661">
    <property type="entry name" value="GGCT_like"/>
    <property type="match status" value="1"/>
</dbReference>
<keyword evidence="2" id="KW-0456">Lyase</keyword>
<dbReference type="Proteomes" id="UP000617145">
    <property type="component" value="Unassembled WGS sequence"/>
</dbReference>
<dbReference type="GO" id="GO:0006751">
    <property type="term" value="P:glutathione catabolic process"/>
    <property type="evidence" value="ECO:0007669"/>
    <property type="project" value="InterPro"/>
</dbReference>
<dbReference type="InterPro" id="IPR013024">
    <property type="entry name" value="GGCT-like"/>
</dbReference>